<evidence type="ECO:0000256" key="1">
    <source>
        <dbReference type="SAM" id="MobiDB-lite"/>
    </source>
</evidence>
<dbReference type="AlphaFoldDB" id="A0A1H3ASN8"/>
<dbReference type="InterPro" id="IPR002591">
    <property type="entry name" value="Phosphodiest/P_Trfase"/>
</dbReference>
<feature type="region of interest" description="Disordered" evidence="1">
    <location>
        <begin position="511"/>
        <end position="536"/>
    </location>
</feature>
<keyword evidence="2" id="KW-0378">Hydrolase</keyword>
<evidence type="ECO:0000313" key="2">
    <source>
        <dbReference type="EMBL" id="SDX32722.1"/>
    </source>
</evidence>
<sequence>MDSDPVILIGLDGLDWSQINPWINEKSLSNLNQFCSQGISCSLNSTNPPWTPCAWPSLLSGRNPASHGVFDFFTNEGYDKSLIDRPEVDSSYVFEAADANDQVSLVINYPVTHPGSQLDNGAVVPGYLAPEDVEFSPPEIRKKYEAEYGQYEIYPAYGTDDNPVKEYTNVARHRRDMARFLDERYDWDLLAVQFQVTDSIFHDLDDRDQIRQVLENVDNFVGDIIDLKKDDADVFIASDHGMGDYEWTFYVNSWLAENDYCETTTGEEQYFRQAKDELKGKNGSNESSSIVSAVGTAASALSAVGLSPRRIHQGLGAVGLDKTVERLLPEDALVAAQNQVVDHENSVAYQLLFNSLGIHLNVEGREPNGQVSPEEYDDVREELINELSQVRDPDGNLVFDEVLPREEVYEGSHLEDAPDILLVPRDYQYDVSGSIVDTFRRYPHKNHKPKGILISNRDLDIDSETGASIYDVAPTVAAALGLPVDTETDGEVLGPFEADERVDWDEIAGEYREVSDSESGPTDDVEDRLADLGYME</sequence>
<protein>
    <submittedName>
        <fullName evidence="2">Predicted phosphohydrolase or phosphomutase, AlkP superfamily</fullName>
    </submittedName>
</protein>
<gene>
    <name evidence="2" type="ORF">SAMN05443574_1309</name>
</gene>
<dbReference type="Proteomes" id="UP000182573">
    <property type="component" value="Unassembled WGS sequence"/>
</dbReference>
<evidence type="ECO:0000313" key="3">
    <source>
        <dbReference type="Proteomes" id="UP000182573"/>
    </source>
</evidence>
<dbReference type="EMBL" id="FNOF01000030">
    <property type="protein sequence ID" value="SDX32722.1"/>
    <property type="molecule type" value="Genomic_DNA"/>
</dbReference>
<dbReference type="SUPFAM" id="SSF53649">
    <property type="entry name" value="Alkaline phosphatase-like"/>
    <property type="match status" value="1"/>
</dbReference>
<organism evidence="2 3">
    <name type="scientific">Haloarcula vallismortis</name>
    <name type="common">Halobacterium vallismortis</name>
    <dbReference type="NCBI Taxonomy" id="28442"/>
    <lineage>
        <taxon>Archaea</taxon>
        <taxon>Methanobacteriati</taxon>
        <taxon>Methanobacteriota</taxon>
        <taxon>Stenosarchaea group</taxon>
        <taxon>Halobacteria</taxon>
        <taxon>Halobacteriales</taxon>
        <taxon>Haloarculaceae</taxon>
        <taxon>Haloarcula</taxon>
    </lineage>
</organism>
<dbReference type="Pfam" id="PF01663">
    <property type="entry name" value="Phosphodiest"/>
    <property type="match status" value="1"/>
</dbReference>
<proteinExistence type="predicted"/>
<accession>A0A1H3ASN8</accession>
<dbReference type="InterPro" id="IPR017850">
    <property type="entry name" value="Alkaline_phosphatase_core_sf"/>
</dbReference>
<dbReference type="RefSeq" id="WP_074654997.1">
    <property type="nucleotide sequence ID" value="NZ_FNOF01000030.1"/>
</dbReference>
<reference evidence="2 3" key="1">
    <citation type="submission" date="2016-10" db="EMBL/GenBank/DDBJ databases">
        <authorList>
            <person name="de Groot N.N."/>
        </authorList>
    </citation>
    <scope>NUCLEOTIDE SEQUENCE [LARGE SCALE GENOMIC DNA]</scope>
    <source>
        <strain evidence="2 3">DSM 3756</strain>
    </source>
</reference>
<dbReference type="STRING" id="28442.SAMN05443574_1309"/>
<dbReference type="GO" id="GO:0016787">
    <property type="term" value="F:hydrolase activity"/>
    <property type="evidence" value="ECO:0007669"/>
    <property type="project" value="UniProtKB-KW"/>
</dbReference>
<dbReference type="PANTHER" id="PTHR10151:SF120">
    <property type="entry name" value="BIS(5'-ADENOSYL)-TRIPHOSPHATASE"/>
    <property type="match status" value="1"/>
</dbReference>
<name>A0A1H3ASN8_HALVA</name>
<dbReference type="PANTHER" id="PTHR10151">
    <property type="entry name" value="ECTONUCLEOTIDE PYROPHOSPHATASE/PHOSPHODIESTERASE"/>
    <property type="match status" value="1"/>
</dbReference>
<dbReference type="Gene3D" id="3.40.720.10">
    <property type="entry name" value="Alkaline Phosphatase, subunit A"/>
    <property type="match status" value="1"/>
</dbReference>